<name>A0ACB1AKH7_MELEN</name>
<keyword evidence="2" id="KW-1185">Reference proteome</keyword>
<dbReference type="Proteomes" id="UP001497535">
    <property type="component" value="Unassembled WGS sequence"/>
</dbReference>
<comment type="caution">
    <text evidence="1">The sequence shown here is derived from an EMBL/GenBank/DDBJ whole genome shotgun (WGS) entry which is preliminary data.</text>
</comment>
<protein>
    <submittedName>
        <fullName evidence="1">Uncharacterized protein</fullName>
    </submittedName>
</protein>
<organism evidence="1 2">
    <name type="scientific">Meloidogyne enterolobii</name>
    <name type="common">Root-knot nematode worm</name>
    <name type="synonym">Meloidogyne mayaguensis</name>
    <dbReference type="NCBI Taxonomy" id="390850"/>
    <lineage>
        <taxon>Eukaryota</taxon>
        <taxon>Metazoa</taxon>
        <taxon>Ecdysozoa</taxon>
        <taxon>Nematoda</taxon>
        <taxon>Chromadorea</taxon>
        <taxon>Rhabditida</taxon>
        <taxon>Tylenchina</taxon>
        <taxon>Tylenchomorpha</taxon>
        <taxon>Tylenchoidea</taxon>
        <taxon>Meloidogynidae</taxon>
        <taxon>Meloidogyninae</taxon>
        <taxon>Meloidogyne</taxon>
    </lineage>
</organism>
<proteinExistence type="predicted"/>
<accession>A0ACB1AKH7</accession>
<dbReference type="EMBL" id="CAVMJV010000090">
    <property type="protein sequence ID" value="CAK5091743.1"/>
    <property type="molecule type" value="Genomic_DNA"/>
</dbReference>
<evidence type="ECO:0000313" key="2">
    <source>
        <dbReference type="Proteomes" id="UP001497535"/>
    </source>
</evidence>
<evidence type="ECO:0000313" key="1">
    <source>
        <dbReference type="EMBL" id="CAK5091743.1"/>
    </source>
</evidence>
<sequence>MILPIFILTVCSFISNYPNPENEYLTNHELAKTLGLDNYTIENYVVGQRTRTNELSNFTSNYASALTIINYIIIIFCGISIQIHVYRHCKGVEMTQLRNTNKQLSIVLGAQVKLNLF</sequence>
<gene>
    <name evidence="1" type="ORF">MENTE1834_LOCUS39604</name>
</gene>
<reference evidence="1" key="1">
    <citation type="submission" date="2023-11" db="EMBL/GenBank/DDBJ databases">
        <authorList>
            <person name="Poullet M."/>
        </authorList>
    </citation>
    <scope>NUCLEOTIDE SEQUENCE</scope>
    <source>
        <strain evidence="1">E1834</strain>
    </source>
</reference>